<dbReference type="InterPro" id="IPR046886">
    <property type="entry name" value="RsmE_MTase_dom"/>
</dbReference>
<evidence type="ECO:0000256" key="5">
    <source>
        <dbReference type="ARBA" id="ARBA00022603"/>
    </source>
</evidence>
<name>A0ABT0E439_9GAMM</name>
<keyword evidence="6 10" id="KW-0808">Transferase</keyword>
<accession>A0ABT0E439</accession>
<dbReference type="RefSeq" id="WP_246948002.1">
    <property type="nucleotide sequence ID" value="NZ_JALKII010000001.1"/>
</dbReference>
<gene>
    <name evidence="12" type="ORF">MU846_02600</name>
</gene>
<evidence type="ECO:0000256" key="8">
    <source>
        <dbReference type="ARBA" id="ARBA00025699"/>
    </source>
</evidence>
<dbReference type="GO" id="GO:0032259">
    <property type="term" value="P:methylation"/>
    <property type="evidence" value="ECO:0007669"/>
    <property type="project" value="UniProtKB-KW"/>
</dbReference>
<keyword evidence="3 10" id="KW-0963">Cytoplasm</keyword>
<dbReference type="Pfam" id="PF04452">
    <property type="entry name" value="Methyltrans_RNA"/>
    <property type="match status" value="1"/>
</dbReference>
<comment type="similarity">
    <text evidence="2 10">Belongs to the RNA methyltransferase RsmE family.</text>
</comment>
<dbReference type="EMBL" id="JALKII010000001">
    <property type="protein sequence ID" value="MCK0536588.1"/>
    <property type="molecule type" value="Genomic_DNA"/>
</dbReference>
<evidence type="ECO:0000256" key="9">
    <source>
        <dbReference type="ARBA" id="ARBA00047944"/>
    </source>
</evidence>
<evidence type="ECO:0000313" key="13">
    <source>
        <dbReference type="Proteomes" id="UP001165524"/>
    </source>
</evidence>
<dbReference type="GO" id="GO:0008168">
    <property type="term" value="F:methyltransferase activity"/>
    <property type="evidence" value="ECO:0007669"/>
    <property type="project" value="UniProtKB-KW"/>
</dbReference>
<evidence type="ECO:0000256" key="2">
    <source>
        <dbReference type="ARBA" id="ARBA00005528"/>
    </source>
</evidence>
<dbReference type="InterPro" id="IPR006700">
    <property type="entry name" value="RsmE"/>
</dbReference>
<dbReference type="NCBIfam" id="TIGR00046">
    <property type="entry name" value="RsmE family RNA methyltransferase"/>
    <property type="match status" value="1"/>
</dbReference>
<dbReference type="SUPFAM" id="SSF75217">
    <property type="entry name" value="alpha/beta knot"/>
    <property type="match status" value="1"/>
</dbReference>
<keyword evidence="4 10" id="KW-0698">rRNA processing</keyword>
<evidence type="ECO:0000256" key="6">
    <source>
        <dbReference type="ARBA" id="ARBA00022679"/>
    </source>
</evidence>
<evidence type="ECO:0000256" key="10">
    <source>
        <dbReference type="PIRNR" id="PIRNR015601"/>
    </source>
</evidence>
<evidence type="ECO:0000259" key="11">
    <source>
        <dbReference type="Pfam" id="PF04452"/>
    </source>
</evidence>
<dbReference type="InterPro" id="IPR029026">
    <property type="entry name" value="tRNA_m1G_MTases_N"/>
</dbReference>
<dbReference type="EC" id="2.1.1.193" evidence="10"/>
<evidence type="ECO:0000256" key="7">
    <source>
        <dbReference type="ARBA" id="ARBA00022691"/>
    </source>
</evidence>
<proteinExistence type="inferred from homology"/>
<dbReference type="NCBIfam" id="NF008700">
    <property type="entry name" value="PRK11713.5-4"/>
    <property type="match status" value="1"/>
</dbReference>
<dbReference type="Gene3D" id="3.40.1280.10">
    <property type="match status" value="1"/>
</dbReference>
<evidence type="ECO:0000256" key="1">
    <source>
        <dbReference type="ARBA" id="ARBA00004496"/>
    </source>
</evidence>
<organism evidence="12 13">
    <name type="scientific">Alcanivorax quisquiliarum</name>
    <dbReference type="NCBI Taxonomy" id="2933565"/>
    <lineage>
        <taxon>Bacteria</taxon>
        <taxon>Pseudomonadati</taxon>
        <taxon>Pseudomonadota</taxon>
        <taxon>Gammaproteobacteria</taxon>
        <taxon>Oceanospirillales</taxon>
        <taxon>Alcanivoracaceae</taxon>
        <taxon>Alcanivorax</taxon>
    </lineage>
</organism>
<sequence length="253" mass="28039">MSTVPCRTACGIMRAMNLLLLHPDDQLDDALWQISGRRAEHLRRVRALVPGQRVPAGILNGPIGTAELLSDDGHMQHFRFQGDQVAPPSLPLTLILALPRPKMLKRILIDATSLGIKKIILLNSFKVEKSFWQTPELKQSLLFEKMILGLEQACDTVLPTLALEQRFRPFVEDRLPALSQHSLRLLAHPGEHPSLPAGLAQQVTLAVGPEGGWTPYEVDMLRKAGFACHSFGQRILRVETAVPAIVGRLMKLP</sequence>
<dbReference type="Proteomes" id="UP001165524">
    <property type="component" value="Unassembled WGS sequence"/>
</dbReference>
<comment type="catalytic activity">
    <reaction evidence="9 10">
        <text>uridine(1498) in 16S rRNA + S-adenosyl-L-methionine = N(3)-methyluridine(1498) in 16S rRNA + S-adenosyl-L-homocysteine + H(+)</text>
        <dbReference type="Rhea" id="RHEA:42920"/>
        <dbReference type="Rhea" id="RHEA-COMP:10283"/>
        <dbReference type="Rhea" id="RHEA-COMP:10284"/>
        <dbReference type="ChEBI" id="CHEBI:15378"/>
        <dbReference type="ChEBI" id="CHEBI:57856"/>
        <dbReference type="ChEBI" id="CHEBI:59789"/>
        <dbReference type="ChEBI" id="CHEBI:65315"/>
        <dbReference type="ChEBI" id="CHEBI:74502"/>
        <dbReference type="EC" id="2.1.1.193"/>
    </reaction>
</comment>
<evidence type="ECO:0000313" key="12">
    <source>
        <dbReference type="EMBL" id="MCK0536588.1"/>
    </source>
</evidence>
<feature type="domain" description="Ribosomal RNA small subunit methyltransferase E methyltransferase" evidence="11">
    <location>
        <begin position="89"/>
        <end position="249"/>
    </location>
</feature>
<comment type="subcellular location">
    <subcellularLocation>
        <location evidence="1 10">Cytoplasm</location>
    </subcellularLocation>
</comment>
<reference evidence="12" key="1">
    <citation type="submission" date="2022-04" db="EMBL/GenBank/DDBJ databases">
        <title>Alcanivorax sp. CY1518 draft genome sequence.</title>
        <authorList>
            <person name="Zhao G."/>
            <person name="An M."/>
        </authorList>
    </citation>
    <scope>NUCLEOTIDE SEQUENCE</scope>
    <source>
        <strain evidence="12">CY1518</strain>
    </source>
</reference>
<dbReference type="PANTHER" id="PTHR30027">
    <property type="entry name" value="RIBOSOMAL RNA SMALL SUBUNIT METHYLTRANSFERASE E"/>
    <property type="match status" value="1"/>
</dbReference>
<comment type="caution">
    <text evidence="12">The sequence shown here is derived from an EMBL/GenBank/DDBJ whole genome shotgun (WGS) entry which is preliminary data.</text>
</comment>
<dbReference type="PANTHER" id="PTHR30027:SF3">
    <property type="entry name" value="16S RRNA (URACIL(1498)-N(3))-METHYLTRANSFERASE"/>
    <property type="match status" value="1"/>
</dbReference>
<dbReference type="PIRSF" id="PIRSF015601">
    <property type="entry name" value="MTase_slr0722"/>
    <property type="match status" value="1"/>
</dbReference>
<evidence type="ECO:0000256" key="4">
    <source>
        <dbReference type="ARBA" id="ARBA00022552"/>
    </source>
</evidence>
<evidence type="ECO:0000256" key="3">
    <source>
        <dbReference type="ARBA" id="ARBA00022490"/>
    </source>
</evidence>
<dbReference type="InterPro" id="IPR029028">
    <property type="entry name" value="Alpha/beta_knot_MTases"/>
</dbReference>
<dbReference type="CDD" id="cd18084">
    <property type="entry name" value="RsmE-like"/>
    <property type="match status" value="1"/>
</dbReference>
<keyword evidence="7 10" id="KW-0949">S-adenosyl-L-methionine</keyword>
<keyword evidence="13" id="KW-1185">Reference proteome</keyword>
<keyword evidence="5 10" id="KW-0489">Methyltransferase</keyword>
<comment type="function">
    <text evidence="8 10">Specifically methylates the N3 position of the uracil ring of uridine 1498 (m3U1498) in 16S rRNA. Acts on the fully assembled 30S ribosomal subunit.</text>
</comment>
<protein>
    <recommendedName>
        <fullName evidence="10">Ribosomal RNA small subunit methyltransferase E</fullName>
        <ecNumber evidence="10">2.1.1.193</ecNumber>
    </recommendedName>
</protein>